<reference evidence="8" key="1">
    <citation type="submission" date="2013-07" db="EMBL/GenBank/DDBJ databases">
        <title>The Genome Sequence of Cryptococcus pinus CBS10737.</title>
        <authorList>
            <consortium name="The Broad Institute Genome Sequencing Platform"/>
            <person name="Cuomo C."/>
            <person name="Litvintseva A."/>
            <person name="Chen Y."/>
            <person name="Heitman J."/>
            <person name="Sun S."/>
            <person name="Springer D."/>
            <person name="Dromer F."/>
            <person name="Young S.K."/>
            <person name="Zeng Q."/>
            <person name="Gargeya S."/>
            <person name="Fitzgerald M."/>
            <person name="Abouelleil A."/>
            <person name="Alvarado L."/>
            <person name="Berlin A.M."/>
            <person name="Chapman S.B."/>
            <person name="Dewar J."/>
            <person name="Goldberg J."/>
            <person name="Griggs A."/>
            <person name="Gujja S."/>
            <person name="Hansen M."/>
            <person name="Howarth C."/>
            <person name="Imamovic A."/>
            <person name="Larimer J."/>
            <person name="McCowan C."/>
            <person name="Murphy C."/>
            <person name="Pearson M."/>
            <person name="Priest M."/>
            <person name="Roberts A."/>
            <person name="Saif S."/>
            <person name="Shea T."/>
            <person name="Sykes S."/>
            <person name="Wortman J."/>
            <person name="Nusbaum C."/>
            <person name="Birren B."/>
        </authorList>
    </citation>
    <scope>NUCLEOTIDE SEQUENCE [LARGE SCALE GENOMIC DNA]</scope>
    <source>
        <strain evidence="8">CBS 10737</strain>
    </source>
</reference>
<feature type="compositionally biased region" description="Basic residues" evidence="5">
    <location>
        <begin position="443"/>
        <end position="457"/>
    </location>
</feature>
<dbReference type="GO" id="GO:0006281">
    <property type="term" value="P:DNA repair"/>
    <property type="evidence" value="ECO:0007669"/>
    <property type="project" value="UniProtKB-KW"/>
</dbReference>
<evidence type="ECO:0000256" key="5">
    <source>
        <dbReference type="SAM" id="MobiDB-lite"/>
    </source>
</evidence>
<keyword evidence="2" id="KW-0227">DNA damage</keyword>
<evidence type="ECO:0000256" key="4">
    <source>
        <dbReference type="ARBA" id="ARBA00023242"/>
    </source>
</evidence>
<protein>
    <recommendedName>
        <fullName evidence="9">Chromatin assembly factor 1 subunit A</fullName>
    </recommendedName>
</protein>
<feature type="compositionally biased region" description="Polar residues" evidence="5">
    <location>
        <begin position="281"/>
        <end position="295"/>
    </location>
</feature>
<feature type="compositionally biased region" description="Acidic residues" evidence="5">
    <location>
        <begin position="538"/>
        <end position="576"/>
    </location>
</feature>
<feature type="compositionally biased region" description="Basic and acidic residues" evidence="5">
    <location>
        <begin position="308"/>
        <end position="338"/>
    </location>
</feature>
<feature type="region of interest" description="Disordered" evidence="5">
    <location>
        <begin position="537"/>
        <end position="576"/>
    </location>
</feature>
<gene>
    <name evidence="8" type="ORF">I206_02924</name>
</gene>
<dbReference type="OrthoDB" id="440676at2759"/>
<dbReference type="GO" id="GO:0005634">
    <property type="term" value="C:nucleus"/>
    <property type="evidence" value="ECO:0007669"/>
    <property type="project" value="UniProtKB-SubCell"/>
</dbReference>
<organism evidence="8">
    <name type="scientific">Kwoniella pini CBS 10737</name>
    <dbReference type="NCBI Taxonomy" id="1296096"/>
    <lineage>
        <taxon>Eukaryota</taxon>
        <taxon>Fungi</taxon>
        <taxon>Dikarya</taxon>
        <taxon>Basidiomycota</taxon>
        <taxon>Agaricomycotina</taxon>
        <taxon>Tremellomycetes</taxon>
        <taxon>Tremellales</taxon>
        <taxon>Cryptococcaceae</taxon>
        <taxon>Kwoniella</taxon>
    </lineage>
</organism>
<keyword evidence="4" id="KW-0539">Nucleus</keyword>
<dbReference type="AlphaFoldDB" id="A0A1B9I5R8"/>
<evidence type="ECO:0000256" key="3">
    <source>
        <dbReference type="ARBA" id="ARBA00023204"/>
    </source>
</evidence>
<evidence type="ECO:0000259" key="7">
    <source>
        <dbReference type="Pfam" id="PF21796"/>
    </source>
</evidence>
<comment type="subcellular location">
    <subcellularLocation>
        <location evidence="1">Nucleus</location>
    </subcellularLocation>
</comment>
<dbReference type="EMBL" id="KI894009">
    <property type="protein sequence ID" value="OCF50866.1"/>
    <property type="molecule type" value="Genomic_DNA"/>
</dbReference>
<dbReference type="PANTHER" id="PTHR15272">
    <property type="entry name" value="CHROMATIN ASSEMBLY FACTOR 1 SUBUNIT A CAF-1 SUBUNIT A"/>
    <property type="match status" value="1"/>
</dbReference>
<feature type="compositionally biased region" description="Low complexity" evidence="5">
    <location>
        <begin position="710"/>
        <end position="725"/>
    </location>
</feature>
<feature type="region of interest" description="Disordered" evidence="5">
    <location>
        <begin position="700"/>
        <end position="749"/>
    </location>
</feature>
<dbReference type="PANTHER" id="PTHR15272:SF0">
    <property type="entry name" value="CHROMATIN ASSEMBLY FACTOR 1 SUBUNIT A"/>
    <property type="match status" value="1"/>
</dbReference>
<accession>A0A1B9I5R8</accession>
<name>A0A1B9I5R8_9TREE</name>
<feature type="region of interest" description="Disordered" evidence="5">
    <location>
        <begin position="351"/>
        <end position="398"/>
    </location>
</feature>
<keyword evidence="3" id="KW-0234">DNA repair</keyword>
<reference evidence="8" key="2">
    <citation type="submission" date="2016-07" db="EMBL/GenBank/DDBJ databases">
        <title>Evolution of pathogenesis and genome organization in the Tremellales.</title>
        <authorList>
            <person name="Cuomo C."/>
            <person name="Litvintseva A."/>
            <person name="Heitman J."/>
            <person name="Chen Y."/>
            <person name="Sun S."/>
            <person name="Springer D."/>
            <person name="Dromer F."/>
            <person name="Young S."/>
            <person name="Zeng Q."/>
            <person name="Chapman S."/>
            <person name="Gujja S."/>
            <person name="Saif S."/>
            <person name="Birren B."/>
        </authorList>
    </citation>
    <scope>NUCLEOTIDE SEQUENCE</scope>
    <source>
        <strain evidence="8">CBS 10737</strain>
    </source>
</reference>
<evidence type="ECO:0000313" key="8">
    <source>
        <dbReference type="EMBL" id="OCF50866.1"/>
    </source>
</evidence>
<evidence type="ECO:0000259" key="6">
    <source>
        <dbReference type="Pfam" id="PF12253"/>
    </source>
</evidence>
<dbReference type="Pfam" id="PF12253">
    <property type="entry name" value="CAF1A_dimeriz"/>
    <property type="match status" value="1"/>
</dbReference>
<dbReference type="GO" id="GO:0033186">
    <property type="term" value="C:CAF-1 complex"/>
    <property type="evidence" value="ECO:0007669"/>
    <property type="project" value="TreeGrafter"/>
</dbReference>
<proteinExistence type="predicted"/>
<dbReference type="InterPro" id="IPR048800">
    <property type="entry name" value="Cac1-like_C"/>
</dbReference>
<feature type="domain" description="Chromatin assembly factor 1 subunit Cac1-like C-terminal" evidence="7">
    <location>
        <begin position="757"/>
        <end position="812"/>
    </location>
</feature>
<feature type="region of interest" description="Disordered" evidence="5">
    <location>
        <begin position="824"/>
        <end position="890"/>
    </location>
</feature>
<feature type="region of interest" description="Disordered" evidence="5">
    <location>
        <begin position="443"/>
        <end position="462"/>
    </location>
</feature>
<dbReference type="GO" id="GO:0006334">
    <property type="term" value="P:nucleosome assembly"/>
    <property type="evidence" value="ECO:0007669"/>
    <property type="project" value="TreeGrafter"/>
</dbReference>
<feature type="region of interest" description="Disordered" evidence="5">
    <location>
        <begin position="243"/>
        <end position="339"/>
    </location>
</feature>
<dbReference type="InterPro" id="IPR022043">
    <property type="entry name" value="CAF1A_DD"/>
</dbReference>
<feature type="compositionally biased region" description="Low complexity" evidence="5">
    <location>
        <begin position="828"/>
        <end position="866"/>
    </location>
</feature>
<feature type="domain" description="Chromatin assembly factor 1 subunit A dimerization" evidence="6">
    <location>
        <begin position="497"/>
        <end position="566"/>
    </location>
</feature>
<feature type="compositionally biased region" description="Basic and acidic residues" evidence="5">
    <location>
        <begin position="243"/>
        <end position="266"/>
    </location>
</feature>
<dbReference type="Pfam" id="PF21796">
    <property type="entry name" value="Cac1_C"/>
    <property type="match status" value="1"/>
</dbReference>
<evidence type="ECO:0008006" key="9">
    <source>
        <dbReference type="Google" id="ProtNLM"/>
    </source>
</evidence>
<evidence type="ECO:0000256" key="2">
    <source>
        <dbReference type="ARBA" id="ARBA00022763"/>
    </source>
</evidence>
<evidence type="ECO:0000256" key="1">
    <source>
        <dbReference type="ARBA" id="ARBA00004123"/>
    </source>
</evidence>
<sequence>MTTETPRLVEPMAPNTTLENTQYSMESSPIRELKRKAGEGGIDVENKENGCIDKKLKAGSAGSLVELKGRKLIFKQESSGRKLPRRQLLNFEGWLLDEIEAGNKITDIPEEYHGLIVMAGHELTSSNESLFIKHLKSALEITKGGQDPLPNETLTSLIPKLFALKQYGIVPADFSPSTSTAKVPAALQIRCWEATDVAKHFSASQLEEVLARRREREQAREECERILNGLDDIEKLELIKGDKADKSQAKDVKEPERVAKADEVESVKQSPLISRRKSREGTANTVESRGRSASPTKKGKLTPEEEEAARLKREEREAKKAEVAEKKAAREKEQERRAAIVAKQAKTMMGFFKAKPPTTPPISRASEAGPSNPKGSASPVKGGGSDYSRAFRPMNQRPHVHVAEINRWRSNRASMASNSLEEEKGSNVEMWAPQDFLNDHLRKHRTRSRTSRSRLPRGLKTMPLGGSVAELYGTLEDAEDPRAVLSQLKDRRRFPWKTLSFDQQARPPYCGTFTKKSVVVGPRTPFAQDPIFDYSYDSSDDWVDDEGGEDVDDFGEGEPKEDEEDEEGSESEGEFDDWLDDAEDIEFTPADGDISSLAEPEQARLPMKVVKKSRDIAKKVVKLIPSWKGPIWEKSVGEEGSEGLEGYRIQLLNDTPQSVDPFTYNSTEPIQTFKTLFTTTAIGISLNVRCLLAAEPITVTPTPAPPAPEKPVSIPNSSSISSKPVYNTSPSTNGEIIAQNPARSRPPPKIAFPEEHLPELYQMIEGSKKIKPDLVSQLRERFENIATKAAIEAKLKEVAVREGKTKDSQWKVKAEAWIAVGLTPPAPASTASTAPTAAPATIASPTSAPVSKSVASFFSSPAPTSPRLATSGTNRKPLEGTVDEPMVIDA</sequence>
<dbReference type="STRING" id="1296096.A0A1B9I5R8"/>